<evidence type="ECO:0000313" key="3">
    <source>
        <dbReference type="Proteomes" id="UP000593562"/>
    </source>
</evidence>
<dbReference type="GO" id="GO:0003676">
    <property type="term" value="F:nucleic acid binding"/>
    <property type="evidence" value="ECO:0007669"/>
    <property type="project" value="InterPro"/>
</dbReference>
<evidence type="ECO:0000259" key="1">
    <source>
        <dbReference type="Pfam" id="PF13456"/>
    </source>
</evidence>
<organism evidence="2 3">
    <name type="scientific">Tripterygium wilfordii</name>
    <name type="common">Thunder God vine</name>
    <dbReference type="NCBI Taxonomy" id="458696"/>
    <lineage>
        <taxon>Eukaryota</taxon>
        <taxon>Viridiplantae</taxon>
        <taxon>Streptophyta</taxon>
        <taxon>Embryophyta</taxon>
        <taxon>Tracheophyta</taxon>
        <taxon>Spermatophyta</taxon>
        <taxon>Magnoliopsida</taxon>
        <taxon>eudicotyledons</taxon>
        <taxon>Gunneridae</taxon>
        <taxon>Pentapetalae</taxon>
        <taxon>rosids</taxon>
        <taxon>fabids</taxon>
        <taxon>Celastrales</taxon>
        <taxon>Celastraceae</taxon>
        <taxon>Tripterygium</taxon>
    </lineage>
</organism>
<feature type="domain" description="RNase H type-1" evidence="1">
    <location>
        <begin position="2"/>
        <end position="74"/>
    </location>
</feature>
<dbReference type="Pfam" id="PF13456">
    <property type="entry name" value="RVT_3"/>
    <property type="match status" value="1"/>
</dbReference>
<dbReference type="CDD" id="cd06222">
    <property type="entry name" value="RNase_H_like"/>
    <property type="match status" value="1"/>
</dbReference>
<dbReference type="PANTHER" id="PTHR47074:SF75">
    <property type="entry name" value="RNASE H TYPE-1 DOMAIN-CONTAINING PROTEIN"/>
    <property type="match status" value="1"/>
</dbReference>
<name>A0A7J7C7C3_TRIWF</name>
<accession>A0A7J7C7C3</accession>
<evidence type="ECO:0000313" key="2">
    <source>
        <dbReference type="EMBL" id="KAF5730012.1"/>
    </source>
</evidence>
<gene>
    <name evidence="2" type="ORF">HS088_TW20G00382</name>
</gene>
<comment type="caution">
    <text evidence="2">The sequence shown here is derived from an EMBL/GenBank/DDBJ whole genome shotgun (WGS) entry which is preliminary data.</text>
</comment>
<dbReference type="Gene3D" id="3.30.420.10">
    <property type="entry name" value="Ribonuclease H-like superfamily/Ribonuclease H"/>
    <property type="match status" value="1"/>
</dbReference>
<dbReference type="GO" id="GO:0004523">
    <property type="term" value="F:RNA-DNA hybrid ribonuclease activity"/>
    <property type="evidence" value="ECO:0007669"/>
    <property type="project" value="InterPro"/>
</dbReference>
<dbReference type="InterPro" id="IPR044730">
    <property type="entry name" value="RNase_H-like_dom_plant"/>
</dbReference>
<dbReference type="InterPro" id="IPR052929">
    <property type="entry name" value="RNase_H-like_EbsB-rel"/>
</dbReference>
<dbReference type="SUPFAM" id="SSF53098">
    <property type="entry name" value="Ribonuclease H-like"/>
    <property type="match status" value="1"/>
</dbReference>
<dbReference type="AlphaFoldDB" id="A0A7J7C7C3"/>
<dbReference type="PANTHER" id="PTHR47074">
    <property type="entry name" value="BNAC02G40300D PROTEIN"/>
    <property type="match status" value="1"/>
</dbReference>
<keyword evidence="3" id="KW-1185">Reference proteome</keyword>
<dbReference type="Proteomes" id="UP000593562">
    <property type="component" value="Unassembled WGS sequence"/>
</dbReference>
<proteinExistence type="predicted"/>
<dbReference type="InterPro" id="IPR036397">
    <property type="entry name" value="RNaseH_sf"/>
</dbReference>
<dbReference type="InParanoid" id="A0A7J7C7C3"/>
<protein>
    <recommendedName>
        <fullName evidence="1">RNase H type-1 domain-containing protein</fullName>
    </recommendedName>
</protein>
<dbReference type="EMBL" id="JAAARO010000020">
    <property type="protein sequence ID" value="KAF5730012.1"/>
    <property type="molecule type" value="Genomic_DNA"/>
</dbReference>
<sequence>MAFLYGIQLAIYLGLQNFTLEGDSLTVVQAIQLRSKSRAPYGIVLDLIFSTLSNLSCQVQHIYRSTNSIADGLALIGHLSSNESRFVNNVPMSLMNSYLS</sequence>
<dbReference type="InterPro" id="IPR002156">
    <property type="entry name" value="RNaseH_domain"/>
</dbReference>
<dbReference type="InterPro" id="IPR012337">
    <property type="entry name" value="RNaseH-like_sf"/>
</dbReference>
<reference evidence="2 3" key="1">
    <citation type="journal article" date="2020" name="Nat. Commun.">
        <title>Genome of Tripterygium wilfordii and identification of cytochrome P450 involved in triptolide biosynthesis.</title>
        <authorList>
            <person name="Tu L."/>
            <person name="Su P."/>
            <person name="Zhang Z."/>
            <person name="Gao L."/>
            <person name="Wang J."/>
            <person name="Hu T."/>
            <person name="Zhou J."/>
            <person name="Zhang Y."/>
            <person name="Zhao Y."/>
            <person name="Liu Y."/>
            <person name="Song Y."/>
            <person name="Tong Y."/>
            <person name="Lu Y."/>
            <person name="Yang J."/>
            <person name="Xu C."/>
            <person name="Jia M."/>
            <person name="Peters R.J."/>
            <person name="Huang L."/>
            <person name="Gao W."/>
        </authorList>
    </citation>
    <scope>NUCLEOTIDE SEQUENCE [LARGE SCALE GENOMIC DNA]</scope>
    <source>
        <strain evidence="3">cv. XIE 37</strain>
        <tissue evidence="2">Leaf</tissue>
    </source>
</reference>